<dbReference type="KEGG" id="cci:CC1G_14962"/>
<evidence type="ECO:0000256" key="1">
    <source>
        <dbReference type="SAM" id="Phobius"/>
    </source>
</evidence>
<keyword evidence="1" id="KW-1133">Transmembrane helix</keyword>
<comment type="caution">
    <text evidence="2">The sequence shown here is derived from an EMBL/GenBank/DDBJ whole genome shotgun (WGS) entry which is preliminary data.</text>
</comment>
<dbReference type="EMBL" id="AACS02000008">
    <property type="protein sequence ID" value="EFI27137.1"/>
    <property type="molecule type" value="Genomic_DNA"/>
</dbReference>
<proteinExistence type="predicted"/>
<dbReference type="Proteomes" id="UP000001861">
    <property type="component" value="Unassembled WGS sequence"/>
</dbReference>
<dbReference type="RefSeq" id="XP_002910631.1">
    <property type="nucleotide sequence ID" value="XM_002910585.1"/>
</dbReference>
<dbReference type="VEuPathDB" id="FungiDB:CC1G_14962"/>
<keyword evidence="1" id="KW-0472">Membrane</keyword>
<protein>
    <submittedName>
        <fullName evidence="2">Uncharacterized protein</fullName>
    </submittedName>
</protein>
<evidence type="ECO:0000313" key="2">
    <source>
        <dbReference type="EMBL" id="EFI27137.1"/>
    </source>
</evidence>
<dbReference type="GeneID" id="9379040"/>
<keyword evidence="3" id="KW-1185">Reference proteome</keyword>
<dbReference type="InParanoid" id="D6RP94"/>
<feature type="transmembrane region" description="Helical" evidence="1">
    <location>
        <begin position="28"/>
        <end position="46"/>
    </location>
</feature>
<reference evidence="2 3" key="1">
    <citation type="journal article" date="2010" name="Proc. Natl. Acad. Sci. U.S.A.">
        <title>Insights into evolution of multicellular fungi from the assembled chromosomes of the mushroom Coprinopsis cinerea (Coprinus cinereus).</title>
        <authorList>
            <person name="Stajich J.E."/>
            <person name="Wilke S.K."/>
            <person name="Ahren D."/>
            <person name="Au C.H."/>
            <person name="Birren B.W."/>
            <person name="Borodovsky M."/>
            <person name="Burns C."/>
            <person name="Canback B."/>
            <person name="Casselton L.A."/>
            <person name="Cheng C.K."/>
            <person name="Deng J."/>
            <person name="Dietrich F.S."/>
            <person name="Fargo D.C."/>
            <person name="Farman M.L."/>
            <person name="Gathman A.C."/>
            <person name="Goldberg J."/>
            <person name="Guigo R."/>
            <person name="Hoegger P.J."/>
            <person name="Hooker J.B."/>
            <person name="Huggins A."/>
            <person name="James T.Y."/>
            <person name="Kamada T."/>
            <person name="Kilaru S."/>
            <person name="Kodira C."/>
            <person name="Kues U."/>
            <person name="Kupfer D."/>
            <person name="Kwan H.S."/>
            <person name="Lomsadze A."/>
            <person name="Li W."/>
            <person name="Lilly W.W."/>
            <person name="Ma L.J."/>
            <person name="Mackey A.J."/>
            <person name="Manning G."/>
            <person name="Martin F."/>
            <person name="Muraguchi H."/>
            <person name="Natvig D.O."/>
            <person name="Palmerini H."/>
            <person name="Ramesh M.A."/>
            <person name="Rehmeyer C.J."/>
            <person name="Roe B.A."/>
            <person name="Shenoy N."/>
            <person name="Stanke M."/>
            <person name="Ter-Hovhannisyan V."/>
            <person name="Tunlid A."/>
            <person name="Velagapudi R."/>
            <person name="Vision T.J."/>
            <person name="Zeng Q."/>
            <person name="Zolan M.E."/>
            <person name="Pukkila P.J."/>
        </authorList>
    </citation>
    <scope>NUCLEOTIDE SEQUENCE [LARGE SCALE GENOMIC DNA]</scope>
    <source>
        <strain evidence="3">Okayama-7 / 130 / ATCC MYA-4618 / FGSC 9003</strain>
    </source>
</reference>
<name>D6RP94_COPC7</name>
<keyword evidence="1" id="KW-0812">Transmembrane</keyword>
<sequence>MRNPRRGGNAPRPLVQLAGHDQGGEKRVFSLVYLCTMILSGFYIVFRSLWRWRRWLEVGFGAHRGIMWIGSPYRSLNVSDAMWTRR</sequence>
<accession>D6RP94</accession>
<dbReference type="HOGENOM" id="CLU_2497814_0_0_1"/>
<organism evidence="2 3">
    <name type="scientific">Coprinopsis cinerea (strain Okayama-7 / 130 / ATCC MYA-4618 / FGSC 9003)</name>
    <name type="common">Inky cap fungus</name>
    <name type="synonym">Hormographiella aspergillata</name>
    <dbReference type="NCBI Taxonomy" id="240176"/>
    <lineage>
        <taxon>Eukaryota</taxon>
        <taxon>Fungi</taxon>
        <taxon>Dikarya</taxon>
        <taxon>Basidiomycota</taxon>
        <taxon>Agaricomycotina</taxon>
        <taxon>Agaricomycetes</taxon>
        <taxon>Agaricomycetidae</taxon>
        <taxon>Agaricales</taxon>
        <taxon>Agaricineae</taxon>
        <taxon>Psathyrellaceae</taxon>
        <taxon>Coprinopsis</taxon>
    </lineage>
</organism>
<gene>
    <name evidence="2" type="ORF">CC1G_14962</name>
</gene>
<dbReference type="AlphaFoldDB" id="D6RP94"/>
<evidence type="ECO:0000313" key="3">
    <source>
        <dbReference type="Proteomes" id="UP000001861"/>
    </source>
</evidence>